<dbReference type="EMBL" id="NBAG03000435">
    <property type="protein sequence ID" value="PNI24775.1"/>
    <property type="molecule type" value="Genomic_DNA"/>
</dbReference>
<reference evidence="2 4" key="1">
    <citation type="submission" date="2017-12" db="EMBL/GenBank/DDBJ databases">
        <title>High-resolution comparative analysis of great ape genomes.</title>
        <authorList>
            <person name="Pollen A."/>
            <person name="Hastie A."/>
            <person name="Hormozdiari F."/>
            <person name="Dougherty M."/>
            <person name="Liu R."/>
            <person name="Chaisson M."/>
            <person name="Hoppe E."/>
            <person name="Hill C."/>
            <person name="Pang A."/>
            <person name="Hillier L."/>
            <person name="Baker C."/>
            <person name="Armstrong J."/>
            <person name="Shendure J."/>
            <person name="Paten B."/>
            <person name="Wilson R."/>
            <person name="Chao H."/>
            <person name="Schneider V."/>
            <person name="Ventura M."/>
            <person name="Kronenberg Z."/>
            <person name="Murali S."/>
            <person name="Gordon D."/>
            <person name="Cantsilieris S."/>
            <person name="Munson K."/>
            <person name="Nelson B."/>
            <person name="Raja A."/>
            <person name="Underwood J."/>
            <person name="Diekhans M."/>
            <person name="Fiddes I."/>
            <person name="Haussler D."/>
            <person name="Eichler E."/>
        </authorList>
    </citation>
    <scope>NUCLEOTIDE SEQUENCE [LARGE SCALE GENOMIC DNA]</scope>
    <source>
        <strain evidence="2">Yerkes chimp pedigree #C0471</strain>
        <tissue evidence="2">Blood</tissue>
    </source>
</reference>
<feature type="compositionally biased region" description="Low complexity" evidence="1">
    <location>
        <begin position="37"/>
        <end position="48"/>
    </location>
</feature>
<dbReference type="AlphaFoldDB" id="A0A2J8JPV1"/>
<evidence type="ECO:0000313" key="4">
    <source>
        <dbReference type="Proteomes" id="UP000236370"/>
    </source>
</evidence>
<dbReference type="Proteomes" id="UP000236370">
    <property type="component" value="Unassembled WGS sequence"/>
</dbReference>
<sequence>TPGPPESLEMVRVLGPKSRERGRGCSEPVGSGCGGTQASPQSAPQSAP</sequence>
<evidence type="ECO:0000313" key="2">
    <source>
        <dbReference type="EMBL" id="PNI24774.1"/>
    </source>
</evidence>
<name>A0A2J8JPV1_PANTR</name>
<comment type="caution">
    <text evidence="2">The sequence shown here is derived from an EMBL/GenBank/DDBJ whole genome shotgun (WGS) entry which is preliminary data.</text>
</comment>
<gene>
    <name evidence="2" type="ORF">CK820_G0045582</name>
</gene>
<organism evidence="2 4">
    <name type="scientific">Pan troglodytes</name>
    <name type="common">Chimpanzee</name>
    <dbReference type="NCBI Taxonomy" id="9598"/>
    <lineage>
        <taxon>Eukaryota</taxon>
        <taxon>Metazoa</taxon>
        <taxon>Chordata</taxon>
        <taxon>Craniata</taxon>
        <taxon>Vertebrata</taxon>
        <taxon>Euteleostomi</taxon>
        <taxon>Mammalia</taxon>
        <taxon>Eutheria</taxon>
        <taxon>Euarchontoglires</taxon>
        <taxon>Primates</taxon>
        <taxon>Haplorrhini</taxon>
        <taxon>Catarrhini</taxon>
        <taxon>Hominidae</taxon>
        <taxon>Pan</taxon>
    </lineage>
</organism>
<accession>A0A2J8JPV1</accession>
<feature type="region of interest" description="Disordered" evidence="1">
    <location>
        <begin position="1"/>
        <end position="48"/>
    </location>
</feature>
<feature type="non-terminal residue" evidence="2">
    <location>
        <position position="1"/>
    </location>
</feature>
<protein>
    <submittedName>
        <fullName evidence="2">ZNF493 isoform 8</fullName>
    </submittedName>
    <submittedName>
        <fullName evidence="3">ZNF493 isoform 9</fullName>
    </submittedName>
</protein>
<proteinExistence type="predicted"/>
<dbReference type="EMBL" id="NBAG03000435">
    <property type="protein sequence ID" value="PNI24774.1"/>
    <property type="molecule type" value="Genomic_DNA"/>
</dbReference>
<evidence type="ECO:0000313" key="3">
    <source>
        <dbReference type="EMBL" id="PNI24775.1"/>
    </source>
</evidence>
<evidence type="ECO:0000256" key="1">
    <source>
        <dbReference type="SAM" id="MobiDB-lite"/>
    </source>
</evidence>